<keyword evidence="2" id="KW-0418">Kinase</keyword>
<dbReference type="AlphaFoldDB" id="A0A1W1UGS8"/>
<keyword evidence="3" id="KW-1185">Reference proteome</keyword>
<dbReference type="GO" id="GO:0016301">
    <property type="term" value="F:kinase activity"/>
    <property type="evidence" value="ECO:0007669"/>
    <property type="project" value="UniProtKB-KW"/>
</dbReference>
<comment type="similarity">
    <text evidence="1">Belongs to the ROK (NagC/XylR) family.</text>
</comment>
<name>A0A1W1UGS8_9DEIO</name>
<keyword evidence="2" id="KW-0808">Transferase</keyword>
<protein>
    <submittedName>
        <fullName evidence="2">Sugar kinase of the NBD/HSP70 family, may contain an N-terminal HTH domain</fullName>
    </submittedName>
</protein>
<evidence type="ECO:0000313" key="3">
    <source>
        <dbReference type="Proteomes" id="UP000192582"/>
    </source>
</evidence>
<dbReference type="Proteomes" id="UP000192582">
    <property type="component" value="Unassembled WGS sequence"/>
</dbReference>
<dbReference type="STRING" id="695939.SAMN00790413_05485"/>
<proteinExistence type="inferred from homology"/>
<dbReference type="SUPFAM" id="SSF53067">
    <property type="entry name" value="Actin-like ATPase domain"/>
    <property type="match status" value="1"/>
</dbReference>
<evidence type="ECO:0000313" key="2">
    <source>
        <dbReference type="EMBL" id="SMB80305.1"/>
    </source>
</evidence>
<dbReference type="SUPFAM" id="SSF46785">
    <property type="entry name" value="Winged helix' DNA-binding domain"/>
    <property type="match status" value="1"/>
</dbReference>
<dbReference type="RefSeq" id="WP_084045696.1">
    <property type="nucleotide sequence ID" value="NZ_FWWU01000004.1"/>
</dbReference>
<dbReference type="Gene3D" id="1.10.10.10">
    <property type="entry name" value="Winged helix-like DNA-binding domain superfamily/Winged helix DNA-binding domain"/>
    <property type="match status" value="1"/>
</dbReference>
<accession>A0A1W1UGS8</accession>
<gene>
    <name evidence="2" type="ORF">SAMN00790413_05485</name>
</gene>
<dbReference type="PANTHER" id="PTHR18964">
    <property type="entry name" value="ROK (REPRESSOR, ORF, KINASE) FAMILY"/>
    <property type="match status" value="1"/>
</dbReference>
<evidence type="ECO:0000256" key="1">
    <source>
        <dbReference type="ARBA" id="ARBA00006479"/>
    </source>
</evidence>
<dbReference type="OrthoDB" id="64250at2"/>
<dbReference type="EMBL" id="FWWU01000004">
    <property type="protein sequence ID" value="SMB80305.1"/>
    <property type="molecule type" value="Genomic_DNA"/>
</dbReference>
<reference evidence="2 3" key="1">
    <citation type="submission" date="2017-04" db="EMBL/GenBank/DDBJ databases">
        <authorList>
            <person name="Afonso C.L."/>
            <person name="Miller P.J."/>
            <person name="Scott M.A."/>
            <person name="Spackman E."/>
            <person name="Goraichik I."/>
            <person name="Dimitrov K.M."/>
            <person name="Suarez D.L."/>
            <person name="Swayne D.E."/>
        </authorList>
    </citation>
    <scope>NUCLEOTIDE SEQUENCE [LARGE SCALE GENOMIC DNA]</scope>
    <source>
        <strain evidence="2 3">KR-140</strain>
    </source>
</reference>
<dbReference type="Pfam" id="PF00480">
    <property type="entry name" value="ROK"/>
    <property type="match status" value="1"/>
</dbReference>
<organism evidence="2 3">
    <name type="scientific">Deinococcus hopiensis KR-140</name>
    <dbReference type="NCBI Taxonomy" id="695939"/>
    <lineage>
        <taxon>Bacteria</taxon>
        <taxon>Thermotogati</taxon>
        <taxon>Deinococcota</taxon>
        <taxon>Deinococci</taxon>
        <taxon>Deinococcales</taxon>
        <taxon>Deinococcaceae</taxon>
        <taxon>Deinococcus</taxon>
    </lineage>
</organism>
<dbReference type="InterPro" id="IPR043129">
    <property type="entry name" value="ATPase_NBD"/>
</dbReference>
<dbReference type="InterPro" id="IPR000600">
    <property type="entry name" value="ROK"/>
</dbReference>
<dbReference type="InterPro" id="IPR036388">
    <property type="entry name" value="WH-like_DNA-bd_sf"/>
</dbReference>
<dbReference type="PANTHER" id="PTHR18964:SF149">
    <property type="entry name" value="BIFUNCTIONAL UDP-N-ACETYLGLUCOSAMINE 2-EPIMERASE_N-ACETYLMANNOSAMINE KINASE"/>
    <property type="match status" value="1"/>
</dbReference>
<dbReference type="Gene3D" id="3.30.420.40">
    <property type="match status" value="2"/>
</dbReference>
<dbReference type="InterPro" id="IPR036390">
    <property type="entry name" value="WH_DNA-bd_sf"/>
</dbReference>
<sequence>MTRPPEPKLARERVYAALKQAPGTRPELAQHTGLSIPTVIATVEDLLKCGLVTLEDTPPPGGRGRPAARVRRVPERFTVTALDLGGPSITSGRYDLSGTRLGYAEHGMSHTDLTNDPERNVTRLLGWLREQGQADLSVVSVLGAVNPRDRTLTSVPLAMRSRALEAELTGALGWPVLVENDANLSAWHAWRALGLTPGAPLVFLNFSLGIGIGMVLGGQVYHGATGAAGEVSFAADPSKRGHHAGLIQRLLRHLHAAVPGGNTAQVAALAAAGDRTARRALRAFNADLTNHLTAVAALLDPAAVVLQDIPHAAPALREALRRALSELGLGSDVLVSPLGLLGGLDSAGLYGATHLERDRLTRPIPATAPT</sequence>